<dbReference type="Proteomes" id="UP001337655">
    <property type="component" value="Unassembled WGS sequence"/>
</dbReference>
<feature type="compositionally biased region" description="Basic and acidic residues" evidence="1">
    <location>
        <begin position="507"/>
        <end position="516"/>
    </location>
</feature>
<feature type="compositionally biased region" description="Polar residues" evidence="1">
    <location>
        <begin position="1068"/>
        <end position="1081"/>
    </location>
</feature>
<dbReference type="GO" id="GO:0016887">
    <property type="term" value="F:ATP hydrolysis activity"/>
    <property type="evidence" value="ECO:0007669"/>
    <property type="project" value="InterPro"/>
</dbReference>
<evidence type="ECO:0000313" key="3">
    <source>
        <dbReference type="EMBL" id="KAK5167629.1"/>
    </source>
</evidence>
<feature type="compositionally biased region" description="Basic and acidic residues" evidence="1">
    <location>
        <begin position="173"/>
        <end position="185"/>
    </location>
</feature>
<feature type="compositionally biased region" description="Basic and acidic residues" evidence="1">
    <location>
        <begin position="259"/>
        <end position="271"/>
    </location>
</feature>
<dbReference type="SMART" id="SM00382">
    <property type="entry name" value="AAA"/>
    <property type="match status" value="1"/>
</dbReference>
<feature type="compositionally biased region" description="Polar residues" evidence="1">
    <location>
        <begin position="54"/>
        <end position="73"/>
    </location>
</feature>
<feature type="region of interest" description="Disordered" evidence="1">
    <location>
        <begin position="1064"/>
        <end position="1097"/>
    </location>
</feature>
<sequence>MNGDKSLHPFFARPHQQTANGTRFGDEASDDQADPAPATVTDPVPKKKRKPKASQETNGKTQKTLQELVNPKSSEILAEGGNLTDGEEAHHDVKKRRRTSEDEFVEISNNDGPRTPKKRTPTPRRHASPHVIIPASSPLPSTIPVDLDESLKTPPKKMLRLNASGKFSSPVSKKPDGEEPTEQPRRRGRPRKSKETKPEQYVVVVMAYSTGGDIGARIDRIMAGTERHFTEVKSTPKKKRGTRKQQPSKPTHPFFTGKPESKAPLRQESPRKASAVTPGKLRRQALGKDRVQPVAQVQDVWTSALLKDRLMMKHSGARDPSWPDRESTHVRGLTSREQNSLNAIFTESQPHKRKRKAIRRSIPADASLLTHFSSQLVPEAEGELRRDGFREPHRSLKIPKRLLIPGEDLASRVQEELHALVAAYDEDELSRSSQASTHPALRKLLDAIPRFLTAFDEGRGDSFSWSHKYAPSTAAEVLQPSQEMSVLRKWLTSLTVSAVESNQNVESKTKAKQDLKPKKKRKRRADDLNDFLVDSDEEVHDMDELADPEAPATALGDIRSARSIVQVATDGVKLSNAVLLSGPHGCGKTAAAYAVAKELGFKVFEISPCERRSGKDVLEKVGDMTENHLVKHHGTDPGETSSTEEPSRNEEAFQRDLASGRQGKMSAFFKPQANTKQAKPKKKSPTAAKAVALQAIEKAIKKPAKDQQQSLILLEEVDILFKDDKDFWHTVFKLIVTSKRPFIMTCNDEAMVPLQAMSLYAILRFEPPPVDLAVDYLLLMAAAEGHLVKREAVASLYTSKLRDLRASIAELDFWCQIGVGDPKGGLSWIYQRYPLGSDLDEQGRRLRVVSQGTFDVSAASSSPEQMDEPDRLLSSLRESNVDMPTVLGWHGMTKLQPDSLPDLKAYANFANSLSAIDVYCGYLDRPSHDNTQKPMRDKARSQYTEGMQLLQSDEAPHYTGLGPNLSATSALYAFRSAGLVNSTTTLTDRMHSSTTNPPAPAPTPLSRHAFACFDPISAPIDSYSSASGLTASSFDGPLNPIATDLAPYVRSVVSFDLALAEQRERLDSVTSSGRQGKQARTTRAARSALEGSQRASTRKERWFGRGLDYGAVLATGGEGWSKIAAEAAEDGKTETEGGTPGSSMEVEE</sequence>
<feature type="region of interest" description="Disordered" evidence="1">
    <location>
        <begin position="315"/>
        <end position="334"/>
    </location>
</feature>
<feature type="compositionally biased region" description="Basic and acidic residues" evidence="1">
    <location>
        <begin position="626"/>
        <end position="636"/>
    </location>
</feature>
<dbReference type="AlphaFoldDB" id="A0AAV9P7C2"/>
<dbReference type="Gene3D" id="3.40.50.300">
    <property type="entry name" value="P-loop containing nucleotide triphosphate hydrolases"/>
    <property type="match status" value="1"/>
</dbReference>
<evidence type="ECO:0000313" key="4">
    <source>
        <dbReference type="Proteomes" id="UP001337655"/>
    </source>
</evidence>
<feature type="region of interest" description="Disordered" evidence="1">
    <location>
        <begin position="1"/>
        <end position="201"/>
    </location>
</feature>
<dbReference type="PANTHER" id="PTHR23389:SF21">
    <property type="entry name" value="ATPASE FAMILY AAA DOMAIN-CONTAINING PROTEIN 5"/>
    <property type="match status" value="1"/>
</dbReference>
<dbReference type="Pfam" id="PF00004">
    <property type="entry name" value="AAA"/>
    <property type="match status" value="1"/>
</dbReference>
<dbReference type="GO" id="GO:0005524">
    <property type="term" value="F:ATP binding"/>
    <property type="evidence" value="ECO:0007669"/>
    <property type="project" value="InterPro"/>
</dbReference>
<feature type="region of interest" description="Disordered" evidence="1">
    <location>
        <begin position="1124"/>
        <end position="1148"/>
    </location>
</feature>
<comment type="caution">
    <text evidence="3">The sequence shown here is derived from an EMBL/GenBank/DDBJ whole genome shotgun (WGS) entry which is preliminary data.</text>
</comment>
<dbReference type="RefSeq" id="XP_064657335.1">
    <property type="nucleotide sequence ID" value="XM_064804565.1"/>
</dbReference>
<dbReference type="InterPro" id="IPR003959">
    <property type="entry name" value="ATPase_AAA_core"/>
</dbReference>
<proteinExistence type="predicted"/>
<dbReference type="InterPro" id="IPR027417">
    <property type="entry name" value="P-loop_NTPase"/>
</dbReference>
<reference evidence="3 4" key="1">
    <citation type="submission" date="2023-08" db="EMBL/GenBank/DDBJ databases">
        <title>Black Yeasts Isolated from many extreme environments.</title>
        <authorList>
            <person name="Coleine C."/>
            <person name="Stajich J.E."/>
            <person name="Selbmann L."/>
        </authorList>
    </citation>
    <scope>NUCLEOTIDE SEQUENCE [LARGE SCALE GENOMIC DNA]</scope>
    <source>
        <strain evidence="3 4">CCFEE 5935</strain>
    </source>
</reference>
<organism evidence="3 4">
    <name type="scientific">Saxophila tyrrhenica</name>
    <dbReference type="NCBI Taxonomy" id="1690608"/>
    <lineage>
        <taxon>Eukaryota</taxon>
        <taxon>Fungi</taxon>
        <taxon>Dikarya</taxon>
        <taxon>Ascomycota</taxon>
        <taxon>Pezizomycotina</taxon>
        <taxon>Dothideomycetes</taxon>
        <taxon>Dothideomycetidae</taxon>
        <taxon>Mycosphaerellales</taxon>
        <taxon>Extremaceae</taxon>
        <taxon>Saxophila</taxon>
    </lineage>
</organism>
<dbReference type="EMBL" id="JAVRRT010000011">
    <property type="protein sequence ID" value="KAK5167629.1"/>
    <property type="molecule type" value="Genomic_DNA"/>
</dbReference>
<name>A0AAV9P7C2_9PEZI</name>
<protein>
    <recommendedName>
        <fullName evidence="2">AAA+ ATPase domain-containing protein</fullName>
    </recommendedName>
</protein>
<feature type="region of interest" description="Disordered" evidence="1">
    <location>
        <begin position="501"/>
        <end position="527"/>
    </location>
</feature>
<dbReference type="PANTHER" id="PTHR23389">
    <property type="entry name" value="CHROMOSOME TRANSMISSION FIDELITY FACTOR 18"/>
    <property type="match status" value="1"/>
</dbReference>
<dbReference type="GO" id="GO:0003677">
    <property type="term" value="F:DNA binding"/>
    <property type="evidence" value="ECO:0007669"/>
    <property type="project" value="TreeGrafter"/>
</dbReference>
<evidence type="ECO:0000259" key="2">
    <source>
        <dbReference type="SMART" id="SM00382"/>
    </source>
</evidence>
<dbReference type="GO" id="GO:0005634">
    <property type="term" value="C:nucleus"/>
    <property type="evidence" value="ECO:0007669"/>
    <property type="project" value="TreeGrafter"/>
</dbReference>
<accession>A0AAV9P7C2</accession>
<keyword evidence="4" id="KW-1185">Reference proteome</keyword>
<dbReference type="SUPFAM" id="SSF52540">
    <property type="entry name" value="P-loop containing nucleoside triphosphate hydrolases"/>
    <property type="match status" value="1"/>
</dbReference>
<dbReference type="GeneID" id="89928664"/>
<feature type="domain" description="AAA+ ATPase" evidence="2">
    <location>
        <begin position="574"/>
        <end position="769"/>
    </location>
</feature>
<gene>
    <name evidence="3" type="ORF">LTR77_007328</name>
</gene>
<dbReference type="InterPro" id="IPR003593">
    <property type="entry name" value="AAA+_ATPase"/>
</dbReference>
<feature type="compositionally biased region" description="Basic residues" evidence="1">
    <location>
        <begin position="115"/>
        <end position="128"/>
    </location>
</feature>
<feature type="region of interest" description="Disordered" evidence="1">
    <location>
        <begin position="626"/>
        <end position="657"/>
    </location>
</feature>
<evidence type="ECO:0000256" key="1">
    <source>
        <dbReference type="SAM" id="MobiDB-lite"/>
    </source>
</evidence>
<feature type="region of interest" description="Disordered" evidence="1">
    <location>
        <begin position="226"/>
        <end position="293"/>
    </location>
</feature>
<feature type="compositionally biased region" description="Basic and acidic residues" evidence="1">
    <location>
        <begin position="645"/>
        <end position="654"/>
    </location>
</feature>